<keyword evidence="2" id="KW-1185">Reference proteome</keyword>
<dbReference type="RefSeq" id="WP_203150499.1">
    <property type="nucleotide sequence ID" value="NZ_JAEVHL010000145.1"/>
</dbReference>
<dbReference type="EMBL" id="JAEVHL010000145">
    <property type="protein sequence ID" value="MBM0278104.1"/>
    <property type="molecule type" value="Genomic_DNA"/>
</dbReference>
<accession>A0ABS1YL04</accession>
<protein>
    <submittedName>
        <fullName evidence="1">Uncharacterized protein</fullName>
    </submittedName>
</protein>
<gene>
    <name evidence="1" type="ORF">JM949_23515</name>
</gene>
<comment type="caution">
    <text evidence="1">The sequence shown here is derived from an EMBL/GenBank/DDBJ whole genome shotgun (WGS) entry which is preliminary data.</text>
</comment>
<organism evidence="1 2">
    <name type="scientific">Micromonospora tarensis</name>
    <dbReference type="NCBI Taxonomy" id="2806100"/>
    <lineage>
        <taxon>Bacteria</taxon>
        <taxon>Bacillati</taxon>
        <taxon>Actinomycetota</taxon>
        <taxon>Actinomycetes</taxon>
        <taxon>Micromonosporales</taxon>
        <taxon>Micromonosporaceae</taxon>
        <taxon>Micromonospora</taxon>
    </lineage>
</organism>
<evidence type="ECO:0000313" key="1">
    <source>
        <dbReference type="EMBL" id="MBM0278104.1"/>
    </source>
</evidence>
<evidence type="ECO:0000313" key="2">
    <source>
        <dbReference type="Proteomes" id="UP000622245"/>
    </source>
</evidence>
<sequence>MDGDPVGGGCVIGGVGRFEVGPLPKSGGYVLVLDPWADETGSATVTVRQTG</sequence>
<dbReference type="Proteomes" id="UP000622245">
    <property type="component" value="Unassembled WGS sequence"/>
</dbReference>
<name>A0ABS1YL04_9ACTN</name>
<reference evidence="1 2" key="1">
    <citation type="submission" date="2021-01" db="EMBL/GenBank/DDBJ databases">
        <title>Draft genome sequence of Micromonospora sp. strain STR1s_6.</title>
        <authorList>
            <person name="Karlyshev A."/>
            <person name="Jawad R."/>
        </authorList>
    </citation>
    <scope>NUCLEOTIDE SEQUENCE [LARGE SCALE GENOMIC DNA]</scope>
    <source>
        <strain evidence="1 2">STR1S-6</strain>
    </source>
</reference>
<proteinExistence type="predicted"/>